<evidence type="ECO:0000313" key="3">
    <source>
        <dbReference type="Proteomes" id="UP000447434"/>
    </source>
</evidence>
<keyword evidence="3" id="KW-1185">Reference proteome</keyword>
<feature type="compositionally biased region" description="Basic residues" evidence="1">
    <location>
        <begin position="34"/>
        <end position="44"/>
    </location>
</feature>
<sequence length="51" mass="6161">MTHYRKRMLYSFYIVWFLLSLYSKHSLLKERVSPRNKAKNKKKTSGGLNLK</sequence>
<evidence type="ECO:0000256" key="1">
    <source>
        <dbReference type="SAM" id="MobiDB-lite"/>
    </source>
</evidence>
<evidence type="ECO:0000313" key="2">
    <source>
        <dbReference type="EMBL" id="KAE9606984.1"/>
    </source>
</evidence>
<name>A0A6A4Q0E8_LUPAL</name>
<dbReference type="AlphaFoldDB" id="A0A6A4Q0E8"/>
<comment type="caution">
    <text evidence="2">The sequence shown here is derived from an EMBL/GenBank/DDBJ whole genome shotgun (WGS) entry which is preliminary data.</text>
</comment>
<dbReference type="Proteomes" id="UP000447434">
    <property type="component" value="Chromosome 9"/>
</dbReference>
<organism evidence="2 3">
    <name type="scientific">Lupinus albus</name>
    <name type="common">White lupine</name>
    <name type="synonym">Lupinus termis</name>
    <dbReference type="NCBI Taxonomy" id="3870"/>
    <lineage>
        <taxon>Eukaryota</taxon>
        <taxon>Viridiplantae</taxon>
        <taxon>Streptophyta</taxon>
        <taxon>Embryophyta</taxon>
        <taxon>Tracheophyta</taxon>
        <taxon>Spermatophyta</taxon>
        <taxon>Magnoliopsida</taxon>
        <taxon>eudicotyledons</taxon>
        <taxon>Gunneridae</taxon>
        <taxon>Pentapetalae</taxon>
        <taxon>rosids</taxon>
        <taxon>fabids</taxon>
        <taxon>Fabales</taxon>
        <taxon>Fabaceae</taxon>
        <taxon>Papilionoideae</taxon>
        <taxon>50 kb inversion clade</taxon>
        <taxon>genistoids sensu lato</taxon>
        <taxon>core genistoids</taxon>
        <taxon>Genisteae</taxon>
        <taxon>Lupinus</taxon>
    </lineage>
</organism>
<dbReference type="EMBL" id="WOCE01000009">
    <property type="protein sequence ID" value="KAE9606984.1"/>
    <property type="molecule type" value="Genomic_DNA"/>
</dbReference>
<feature type="region of interest" description="Disordered" evidence="1">
    <location>
        <begin position="32"/>
        <end position="51"/>
    </location>
</feature>
<reference evidence="3" key="1">
    <citation type="journal article" date="2020" name="Nat. Commun.">
        <title>Genome sequence of the cluster root forming white lupin.</title>
        <authorList>
            <person name="Hufnagel B."/>
            <person name="Marques A."/>
            <person name="Soriano A."/>
            <person name="Marques L."/>
            <person name="Divol F."/>
            <person name="Doumas P."/>
            <person name="Sallet E."/>
            <person name="Mancinotti D."/>
            <person name="Carrere S."/>
            <person name="Marande W."/>
            <person name="Arribat S."/>
            <person name="Keller J."/>
            <person name="Huneau C."/>
            <person name="Blein T."/>
            <person name="Aime D."/>
            <person name="Laguerre M."/>
            <person name="Taylor J."/>
            <person name="Schubert V."/>
            <person name="Nelson M."/>
            <person name="Geu-Flores F."/>
            <person name="Crespi M."/>
            <person name="Gallardo-Guerrero K."/>
            <person name="Delaux P.-M."/>
            <person name="Salse J."/>
            <person name="Berges H."/>
            <person name="Guyot R."/>
            <person name="Gouzy J."/>
            <person name="Peret B."/>
        </authorList>
    </citation>
    <scope>NUCLEOTIDE SEQUENCE [LARGE SCALE GENOMIC DNA]</scope>
    <source>
        <strain evidence="3">cv. Amiga</strain>
    </source>
</reference>
<proteinExistence type="predicted"/>
<protein>
    <submittedName>
        <fullName evidence="2">Uncharacterized protein</fullName>
    </submittedName>
</protein>
<accession>A0A6A4Q0E8</accession>
<gene>
    <name evidence="2" type="ORF">Lalb_Chr09g0325301</name>
</gene>